<dbReference type="Pfam" id="PF05659">
    <property type="entry name" value="RPW8"/>
    <property type="match status" value="1"/>
</dbReference>
<evidence type="ECO:0000313" key="2">
    <source>
        <dbReference type="EMBL" id="KAK7824689.1"/>
    </source>
</evidence>
<dbReference type="Proteomes" id="UP000237347">
    <property type="component" value="Unassembled WGS sequence"/>
</dbReference>
<evidence type="ECO:0000259" key="1">
    <source>
        <dbReference type="PROSITE" id="PS51153"/>
    </source>
</evidence>
<gene>
    <name evidence="2" type="ORF">CFP56_034077</name>
</gene>
<evidence type="ECO:0000313" key="3">
    <source>
        <dbReference type="Proteomes" id="UP000237347"/>
    </source>
</evidence>
<name>A0AAW0JCW0_QUESU</name>
<sequence length="353" mass="40199">MAVVVVGPALGLAFRQGFMLLRDTVKAVVDRTRMFKSILERLDSTLNCLTPMVDQIIEISEKLNLPERETKRLKEHMEEEVKLVRKCLTIRWWNYVFKFKNSSKLKELDEEIVRFCWLDLIAQCTRNGLMALENSQNMNRMLEKLMIRDIPRPVWCAVRERTEFTVGLDMPTRELNTLLLKEKVRLLLLTAPGGCGKTKLVEMLCQDEQIKAPRGNLEQDLRLIEDDIDVVLVCKLNEGRPRDTILLYVESGHAPFAIEVPNGVGAGGATSGAIRAATWPNTDKPQPSNFPPSNIDLDEEWAESILENDIASVDGFDDEQRPGNPEFNERIDMTNVQLVKGMKFPNSKVFKKA</sequence>
<dbReference type="PROSITE" id="PS51153">
    <property type="entry name" value="RPW8"/>
    <property type="match status" value="1"/>
</dbReference>
<keyword evidence="3" id="KW-1185">Reference proteome</keyword>
<dbReference type="AlphaFoldDB" id="A0AAW0JCW0"/>
<organism evidence="2 3">
    <name type="scientific">Quercus suber</name>
    <name type="common">Cork oak</name>
    <dbReference type="NCBI Taxonomy" id="58331"/>
    <lineage>
        <taxon>Eukaryota</taxon>
        <taxon>Viridiplantae</taxon>
        <taxon>Streptophyta</taxon>
        <taxon>Embryophyta</taxon>
        <taxon>Tracheophyta</taxon>
        <taxon>Spermatophyta</taxon>
        <taxon>Magnoliopsida</taxon>
        <taxon>eudicotyledons</taxon>
        <taxon>Gunneridae</taxon>
        <taxon>Pentapetalae</taxon>
        <taxon>rosids</taxon>
        <taxon>fabids</taxon>
        <taxon>Fagales</taxon>
        <taxon>Fagaceae</taxon>
        <taxon>Quercus</taxon>
    </lineage>
</organism>
<protein>
    <submittedName>
        <fullName evidence="2">Disease resistance protein</fullName>
    </submittedName>
</protein>
<dbReference type="InterPro" id="IPR008808">
    <property type="entry name" value="Powdery_mildew-R_dom"/>
</dbReference>
<proteinExistence type="predicted"/>
<comment type="caution">
    <text evidence="2">The sequence shown here is derived from an EMBL/GenBank/DDBJ whole genome shotgun (WGS) entry which is preliminary data.</text>
</comment>
<reference evidence="2 3" key="1">
    <citation type="journal article" date="2018" name="Sci. Data">
        <title>The draft genome sequence of cork oak.</title>
        <authorList>
            <person name="Ramos A.M."/>
            <person name="Usie A."/>
            <person name="Barbosa P."/>
            <person name="Barros P.M."/>
            <person name="Capote T."/>
            <person name="Chaves I."/>
            <person name="Simoes F."/>
            <person name="Abreu I."/>
            <person name="Carrasquinho I."/>
            <person name="Faro C."/>
            <person name="Guimaraes J.B."/>
            <person name="Mendonca D."/>
            <person name="Nobrega F."/>
            <person name="Rodrigues L."/>
            <person name="Saibo N.J.M."/>
            <person name="Varela M.C."/>
            <person name="Egas C."/>
            <person name="Matos J."/>
            <person name="Miguel C.M."/>
            <person name="Oliveira M.M."/>
            <person name="Ricardo C.P."/>
            <person name="Goncalves S."/>
        </authorList>
    </citation>
    <scope>NUCLEOTIDE SEQUENCE [LARGE SCALE GENOMIC DNA]</scope>
    <source>
        <strain evidence="3">cv. HL8</strain>
    </source>
</reference>
<dbReference type="EMBL" id="PKMF04000594">
    <property type="protein sequence ID" value="KAK7824689.1"/>
    <property type="molecule type" value="Genomic_DNA"/>
</dbReference>
<feature type="domain" description="RPW8" evidence="1">
    <location>
        <begin position="1"/>
        <end position="154"/>
    </location>
</feature>
<accession>A0AAW0JCW0</accession>